<dbReference type="AlphaFoldDB" id="A0A0F9J5V4"/>
<evidence type="ECO:0000313" key="1">
    <source>
        <dbReference type="EMBL" id="KKM65134.1"/>
    </source>
</evidence>
<name>A0A0F9J5V4_9ZZZZ</name>
<gene>
    <name evidence="1" type="ORF">LCGC14_1494340</name>
</gene>
<proteinExistence type="predicted"/>
<organism evidence="1">
    <name type="scientific">marine sediment metagenome</name>
    <dbReference type="NCBI Taxonomy" id="412755"/>
    <lineage>
        <taxon>unclassified sequences</taxon>
        <taxon>metagenomes</taxon>
        <taxon>ecological metagenomes</taxon>
    </lineage>
</organism>
<protein>
    <submittedName>
        <fullName evidence="1">Uncharacterized protein</fullName>
    </submittedName>
</protein>
<comment type="caution">
    <text evidence="1">The sequence shown here is derived from an EMBL/GenBank/DDBJ whole genome shotgun (WGS) entry which is preliminary data.</text>
</comment>
<accession>A0A0F9J5V4</accession>
<reference evidence="1" key="1">
    <citation type="journal article" date="2015" name="Nature">
        <title>Complex archaea that bridge the gap between prokaryotes and eukaryotes.</title>
        <authorList>
            <person name="Spang A."/>
            <person name="Saw J.H."/>
            <person name="Jorgensen S.L."/>
            <person name="Zaremba-Niedzwiedzka K."/>
            <person name="Martijn J."/>
            <person name="Lind A.E."/>
            <person name="van Eijk R."/>
            <person name="Schleper C."/>
            <person name="Guy L."/>
            <person name="Ettema T.J."/>
        </authorList>
    </citation>
    <scope>NUCLEOTIDE SEQUENCE</scope>
</reference>
<sequence>MAAPDTWSETALISISKASNFEAEFYSITDTMDINFGEKGFDVMANLKGGRLVKFNPQDPTEITLELFPVEAASSLAAAGAAKGVFDLLWGGINSDTTQPISISSNRNREKLRLTLLWTDDTTVTTAAAAINLNQSGMRIIAKNAYCISANPSYTDKVFKVTATFRIPPFDKDGNANIETQSVDGSSTMTMAATWS</sequence>
<dbReference type="EMBL" id="LAZR01010773">
    <property type="protein sequence ID" value="KKM65134.1"/>
    <property type="molecule type" value="Genomic_DNA"/>
</dbReference>